<evidence type="ECO:0000313" key="1">
    <source>
        <dbReference type="EMBL" id="SHG21914.1"/>
    </source>
</evidence>
<accession>A0A1M5I0S1</accession>
<name>A0A1M5I0S1_9BRAD</name>
<evidence type="ECO:0000313" key="2">
    <source>
        <dbReference type="Proteomes" id="UP000190675"/>
    </source>
</evidence>
<protein>
    <submittedName>
        <fullName evidence="1">Uncharacterized protein</fullName>
    </submittedName>
</protein>
<gene>
    <name evidence="1" type="ORF">SAMN05444169_1203</name>
</gene>
<reference evidence="1 2" key="1">
    <citation type="submission" date="2016-11" db="EMBL/GenBank/DDBJ databases">
        <authorList>
            <person name="Jaros S."/>
            <person name="Januszkiewicz K."/>
            <person name="Wedrychowicz H."/>
        </authorList>
    </citation>
    <scope>NUCLEOTIDE SEQUENCE [LARGE SCALE GENOMIC DNA]</scope>
    <source>
        <strain evidence="1 2">GAS242</strain>
    </source>
</reference>
<organism evidence="1 2">
    <name type="scientific">Bradyrhizobium erythrophlei</name>
    <dbReference type="NCBI Taxonomy" id="1437360"/>
    <lineage>
        <taxon>Bacteria</taxon>
        <taxon>Pseudomonadati</taxon>
        <taxon>Pseudomonadota</taxon>
        <taxon>Alphaproteobacteria</taxon>
        <taxon>Hyphomicrobiales</taxon>
        <taxon>Nitrobacteraceae</taxon>
        <taxon>Bradyrhizobium</taxon>
    </lineage>
</organism>
<dbReference type="RefSeq" id="WP_079565165.1">
    <property type="nucleotide sequence ID" value="NZ_LT670818.1"/>
</dbReference>
<proteinExistence type="predicted"/>
<dbReference type="EMBL" id="LT670818">
    <property type="protein sequence ID" value="SHG21914.1"/>
    <property type="molecule type" value="Genomic_DNA"/>
</dbReference>
<dbReference type="AlphaFoldDB" id="A0A1M5I0S1"/>
<dbReference type="OrthoDB" id="8226853at2"/>
<dbReference type="Proteomes" id="UP000190675">
    <property type="component" value="Chromosome I"/>
</dbReference>
<sequence>MSTLTRRRYPKRQDCWHVYYGDVHVGTIAIRAGIPHDEDPWGWSCGFYPGSHPREHTNGSAPTFDEAHRDFEAAWRVFLSKRTEADFQEWRDQRDWTERKYAMWERGERFSSQQPSAR</sequence>